<comment type="caution">
    <text evidence="1">The sequence shown here is derived from an EMBL/GenBank/DDBJ whole genome shotgun (WGS) entry which is preliminary data.</text>
</comment>
<dbReference type="AlphaFoldDB" id="A0A532V5P8"/>
<gene>
    <name evidence="1" type="ORF">CEE37_02225</name>
</gene>
<evidence type="ECO:0000313" key="2">
    <source>
        <dbReference type="Proteomes" id="UP000319619"/>
    </source>
</evidence>
<dbReference type="Pfam" id="PF13289">
    <property type="entry name" value="SIR2_2"/>
    <property type="match status" value="1"/>
</dbReference>
<protein>
    <submittedName>
        <fullName evidence="1">Uncharacterized protein</fullName>
    </submittedName>
</protein>
<reference evidence="1 2" key="1">
    <citation type="submission" date="2017-06" db="EMBL/GenBank/DDBJ databases">
        <title>Novel microbial phyla capable of carbon fixation and sulfur reduction in deep-sea sediments.</title>
        <authorList>
            <person name="Huang J."/>
            <person name="Baker B."/>
            <person name="Wang Y."/>
        </authorList>
    </citation>
    <scope>NUCLEOTIDE SEQUENCE [LARGE SCALE GENOMIC DNA]</scope>
    <source>
        <strain evidence="1">B3_LCP</strain>
    </source>
</reference>
<accession>A0A532V5P8</accession>
<evidence type="ECO:0000313" key="1">
    <source>
        <dbReference type="EMBL" id="TKJ42525.1"/>
    </source>
</evidence>
<dbReference type="EMBL" id="NJBN01000001">
    <property type="protein sequence ID" value="TKJ42525.1"/>
    <property type="molecule type" value="Genomic_DNA"/>
</dbReference>
<sequence length="400" mass="47830">MKIALFLGSGVSKETGLPMSDGITKSLLYDDWHNYTGSIYMPGPPPDVTFRMRNCVPLIQKYLRFLKDYSDRYYTQWNRSEANYEDLFFLTKQVQDEGIETENPAIASFYNEIKKELDFWCKGKTQQQINIKRISFDACNFIQNVIHSKLYTSIEPKGMQLISDLVDLSVNYKISSLDIFTLNHDLLIEKLLTKNKIWFKDGFERSENPIRYFKRNWRLDTPERVRLIKLHGSINWFRIKQYEDNLWNENIWDKDVFHTDKYCSYRNIDQIEFRRHLPNNETSHLIPELITGTDNKHLSYTFGLISEMHRRFHDSLKSTKKIIMSGYGWNDRGINARLREWIHSSRSNQLYLLHKDPDRIRDYSKLGRSHFDRLKEYNKLVIVRKYLKDATLLDIRECIE</sequence>
<dbReference type="Proteomes" id="UP000319619">
    <property type="component" value="Unassembled WGS sequence"/>
</dbReference>
<organism evidence="1 2">
    <name type="scientific">candidate division LCP-89 bacterium B3_LCP</name>
    <dbReference type="NCBI Taxonomy" id="2012998"/>
    <lineage>
        <taxon>Bacteria</taxon>
        <taxon>Pseudomonadati</taxon>
        <taxon>Bacteria division LCP-89</taxon>
    </lineage>
</organism>
<name>A0A532V5P8_UNCL8</name>
<proteinExistence type="predicted"/>